<keyword evidence="3" id="KW-1185">Reference proteome</keyword>
<organism evidence="2 3">
    <name type="scientific">Stachybotrys elegans</name>
    <dbReference type="NCBI Taxonomy" id="80388"/>
    <lineage>
        <taxon>Eukaryota</taxon>
        <taxon>Fungi</taxon>
        <taxon>Dikarya</taxon>
        <taxon>Ascomycota</taxon>
        <taxon>Pezizomycotina</taxon>
        <taxon>Sordariomycetes</taxon>
        <taxon>Hypocreomycetidae</taxon>
        <taxon>Hypocreales</taxon>
        <taxon>Stachybotryaceae</taxon>
        <taxon>Stachybotrys</taxon>
    </lineage>
</organism>
<feature type="region of interest" description="Disordered" evidence="1">
    <location>
        <begin position="24"/>
        <end position="57"/>
    </location>
</feature>
<evidence type="ECO:0000313" key="3">
    <source>
        <dbReference type="Proteomes" id="UP000813444"/>
    </source>
</evidence>
<dbReference type="Proteomes" id="UP000813444">
    <property type="component" value="Unassembled WGS sequence"/>
</dbReference>
<protein>
    <submittedName>
        <fullName evidence="2">Uncharacterized protein</fullName>
    </submittedName>
</protein>
<comment type="caution">
    <text evidence="2">The sequence shown here is derived from an EMBL/GenBank/DDBJ whole genome shotgun (WGS) entry which is preliminary data.</text>
</comment>
<evidence type="ECO:0000313" key="2">
    <source>
        <dbReference type="EMBL" id="KAH7318591.1"/>
    </source>
</evidence>
<name>A0A8K0SSX1_9HYPO</name>
<reference evidence="2" key="1">
    <citation type="journal article" date="2021" name="Nat. Commun.">
        <title>Genetic determinants of endophytism in the Arabidopsis root mycobiome.</title>
        <authorList>
            <person name="Mesny F."/>
            <person name="Miyauchi S."/>
            <person name="Thiergart T."/>
            <person name="Pickel B."/>
            <person name="Atanasova L."/>
            <person name="Karlsson M."/>
            <person name="Huettel B."/>
            <person name="Barry K.W."/>
            <person name="Haridas S."/>
            <person name="Chen C."/>
            <person name="Bauer D."/>
            <person name="Andreopoulos W."/>
            <person name="Pangilinan J."/>
            <person name="LaButti K."/>
            <person name="Riley R."/>
            <person name="Lipzen A."/>
            <person name="Clum A."/>
            <person name="Drula E."/>
            <person name="Henrissat B."/>
            <person name="Kohler A."/>
            <person name="Grigoriev I.V."/>
            <person name="Martin F.M."/>
            <person name="Hacquard S."/>
        </authorList>
    </citation>
    <scope>NUCLEOTIDE SEQUENCE</scope>
    <source>
        <strain evidence="2">MPI-CAGE-CH-0235</strain>
    </source>
</reference>
<dbReference type="EMBL" id="JAGPNK010000007">
    <property type="protein sequence ID" value="KAH7318591.1"/>
    <property type="molecule type" value="Genomic_DNA"/>
</dbReference>
<sequence>MHLPIRYLAWPPNTHHLTFHLLQPQSPSSPPTCHHHHRRRRHHPGYIPSRPPSVSAISSTNKHQYTTWHHLRGYIHIQPSVLPLAPAQSPQSSLPFSFMHLPAGARRGPASRNSASPCKPLGILAPSGRNDAIPGQEGVRPDHTRPSPAMAQRPITNQGPLLSLPPPHSLASPLASLSVCPVWPRPGKHGT</sequence>
<evidence type="ECO:0000256" key="1">
    <source>
        <dbReference type="SAM" id="MobiDB-lite"/>
    </source>
</evidence>
<feature type="region of interest" description="Disordered" evidence="1">
    <location>
        <begin position="134"/>
        <end position="168"/>
    </location>
</feature>
<accession>A0A8K0SSX1</accession>
<proteinExistence type="predicted"/>
<dbReference type="AlphaFoldDB" id="A0A8K0SSX1"/>
<feature type="compositionally biased region" description="Basic residues" evidence="1">
    <location>
        <begin position="33"/>
        <end position="44"/>
    </location>
</feature>
<gene>
    <name evidence="2" type="ORF">B0I35DRAFT_247006</name>
</gene>